<evidence type="ECO:0000256" key="1">
    <source>
        <dbReference type="SAM" id="SignalP"/>
    </source>
</evidence>
<evidence type="ECO:0000313" key="3">
    <source>
        <dbReference type="EMBL" id="EAL69836.1"/>
    </source>
</evidence>
<dbReference type="VEuPathDB" id="AmoebaDB:DDB_G0275111"/>
<feature type="domain" description="DUF6748" evidence="2">
    <location>
        <begin position="77"/>
        <end position="157"/>
    </location>
</feature>
<dbReference type="EMBL" id="AAFI02000013">
    <property type="protein sequence ID" value="EAL69836.1"/>
    <property type="molecule type" value="Genomic_DNA"/>
</dbReference>
<feature type="signal peptide" evidence="1">
    <location>
        <begin position="1"/>
        <end position="21"/>
    </location>
</feature>
<dbReference type="STRING" id="44689.Q8T2T8"/>
<dbReference type="Pfam" id="PF20533">
    <property type="entry name" value="DUF6748"/>
    <property type="match status" value="1"/>
</dbReference>
<sequence>MLKNTFITLIFTIISISICFGSQLPTNYYFKVTHVPIYCITTPCSQYRVYKVNTQDPEIVIENFVFPNGVEQNYFSLQEANTAILYGTIIANRNGYNVNDFKVKRVYKQLPQGNALTSTDKYYMFASSGIVCITTPCPSVSAILLNIDNAATNVNDVKQPYESNVPLFDSNWLFQKQFESESNRLIGVGTINSQGEVIVSSSFVRLPDPISNCPALPLLKCQGGHVTVYERDSNRCLTNPQCSNDNDTRACILSIPTCSTGYDLVSYTSISTCPAYNCDAYFLTKTY</sequence>
<dbReference type="dictyBase" id="DDB_G0275111"/>
<dbReference type="PANTHER" id="PTHR34411:SF2">
    <property type="entry name" value="DUF6748 DOMAIN-CONTAINING PROTEIN"/>
    <property type="match status" value="1"/>
</dbReference>
<dbReference type="InParanoid" id="Q8T2T8"/>
<dbReference type="KEGG" id="ddi:DDB_G0275111"/>
<dbReference type="PaxDb" id="44689-DDB0167477"/>
<dbReference type="PhylomeDB" id="Q8T2T8"/>
<dbReference type="RefSeq" id="XP_643753.1">
    <property type="nucleotide sequence ID" value="XM_638661.1"/>
</dbReference>
<keyword evidence="1" id="KW-0732">Signal</keyword>
<accession>Q554F8</accession>
<feature type="chain" id="PRO_5004315076" description="DUF6748 domain-containing protein" evidence="1">
    <location>
        <begin position="22"/>
        <end position="287"/>
    </location>
</feature>
<reference evidence="3 4" key="1">
    <citation type="journal article" date="2005" name="Nature">
        <title>The genome of the social amoeba Dictyostelium discoideum.</title>
        <authorList>
            <consortium name="The Dictyostelium discoideum Sequencing Consortium"/>
            <person name="Eichinger L."/>
            <person name="Pachebat J.A."/>
            <person name="Glockner G."/>
            <person name="Rajandream M.A."/>
            <person name="Sucgang R."/>
            <person name="Berriman M."/>
            <person name="Song J."/>
            <person name="Olsen R."/>
            <person name="Szafranski K."/>
            <person name="Xu Q."/>
            <person name="Tunggal B."/>
            <person name="Kummerfeld S."/>
            <person name="Madera M."/>
            <person name="Konfortov B.A."/>
            <person name="Rivero F."/>
            <person name="Bankier A.T."/>
            <person name="Lehmann R."/>
            <person name="Hamlin N."/>
            <person name="Davies R."/>
            <person name="Gaudet P."/>
            <person name="Fey P."/>
            <person name="Pilcher K."/>
            <person name="Chen G."/>
            <person name="Saunders D."/>
            <person name="Sodergren E."/>
            <person name="Davis P."/>
            <person name="Kerhornou A."/>
            <person name="Nie X."/>
            <person name="Hall N."/>
            <person name="Anjard C."/>
            <person name="Hemphill L."/>
            <person name="Bason N."/>
            <person name="Farbrother P."/>
            <person name="Desany B."/>
            <person name="Just E."/>
            <person name="Morio T."/>
            <person name="Rost R."/>
            <person name="Churcher C."/>
            <person name="Cooper J."/>
            <person name="Haydock S."/>
            <person name="van Driessche N."/>
            <person name="Cronin A."/>
            <person name="Goodhead I."/>
            <person name="Muzny D."/>
            <person name="Mourier T."/>
            <person name="Pain A."/>
            <person name="Lu M."/>
            <person name="Harper D."/>
            <person name="Lindsay R."/>
            <person name="Hauser H."/>
            <person name="James K."/>
            <person name="Quiles M."/>
            <person name="Madan Babu M."/>
            <person name="Saito T."/>
            <person name="Buchrieser C."/>
            <person name="Wardroper A."/>
            <person name="Felder M."/>
            <person name="Thangavelu M."/>
            <person name="Johnson D."/>
            <person name="Knights A."/>
            <person name="Loulseged H."/>
            <person name="Mungall K."/>
            <person name="Oliver K."/>
            <person name="Price C."/>
            <person name="Quail M.A."/>
            <person name="Urushihara H."/>
            <person name="Hernandez J."/>
            <person name="Rabbinowitsch E."/>
            <person name="Steffen D."/>
            <person name="Sanders M."/>
            <person name="Ma J."/>
            <person name="Kohara Y."/>
            <person name="Sharp S."/>
            <person name="Simmonds M."/>
            <person name="Spiegler S."/>
            <person name="Tivey A."/>
            <person name="Sugano S."/>
            <person name="White B."/>
            <person name="Walker D."/>
            <person name="Woodward J."/>
            <person name="Winckler T."/>
            <person name="Tanaka Y."/>
            <person name="Shaulsky G."/>
            <person name="Schleicher M."/>
            <person name="Weinstock G."/>
            <person name="Rosenthal A."/>
            <person name="Cox E.C."/>
            <person name="Chisholm R.L."/>
            <person name="Gibbs R."/>
            <person name="Loomis W.F."/>
            <person name="Platzer M."/>
            <person name="Kay R.R."/>
            <person name="Williams J."/>
            <person name="Dear P.H."/>
            <person name="Noegel A.A."/>
            <person name="Barrell B."/>
            <person name="Kuspa A."/>
        </authorList>
    </citation>
    <scope>NUCLEOTIDE SEQUENCE [LARGE SCALE GENOMIC DNA]</scope>
    <source>
        <strain evidence="3 4">AX4</strain>
    </source>
</reference>
<comment type="caution">
    <text evidence="3">The sequence shown here is derived from an EMBL/GenBank/DDBJ whole genome shotgun (WGS) entry which is preliminary data.</text>
</comment>
<dbReference type="OMA" id="FRECAKP"/>
<organism evidence="3 4">
    <name type="scientific">Dictyostelium discoideum</name>
    <name type="common">Social amoeba</name>
    <dbReference type="NCBI Taxonomy" id="44689"/>
    <lineage>
        <taxon>Eukaryota</taxon>
        <taxon>Amoebozoa</taxon>
        <taxon>Evosea</taxon>
        <taxon>Eumycetozoa</taxon>
        <taxon>Dictyostelia</taxon>
        <taxon>Dictyosteliales</taxon>
        <taxon>Dictyosteliaceae</taxon>
        <taxon>Dictyostelium</taxon>
    </lineage>
</organism>
<dbReference type="GeneID" id="8619797"/>
<evidence type="ECO:0000313" key="4">
    <source>
        <dbReference type="Proteomes" id="UP000002195"/>
    </source>
</evidence>
<evidence type="ECO:0000259" key="2">
    <source>
        <dbReference type="Pfam" id="PF20533"/>
    </source>
</evidence>
<dbReference type="FunCoup" id="Q8T2T8">
    <property type="interactions" value="744"/>
</dbReference>
<dbReference type="Proteomes" id="UP000002195">
    <property type="component" value="Unassembled WGS sequence"/>
</dbReference>
<dbReference type="eggNOG" id="ENOG502RDHY">
    <property type="taxonomic scope" value="Eukaryota"/>
</dbReference>
<dbReference type="InterPro" id="IPR046636">
    <property type="entry name" value="DUF6748"/>
</dbReference>
<gene>
    <name evidence="3" type="ORF">DDB_G0275111</name>
</gene>
<dbReference type="AlphaFoldDB" id="Q8T2T8"/>
<keyword evidence="4" id="KW-1185">Reference proteome</keyword>
<protein>
    <recommendedName>
        <fullName evidence="2">DUF6748 domain-containing protein</fullName>
    </recommendedName>
</protein>
<dbReference type="HOGENOM" id="CLU_907401_0_0_1"/>
<dbReference type="InterPro" id="IPR040405">
    <property type="entry name" value="DDB_G0275255-like"/>
</dbReference>
<name>Q8T2T8_DICDI</name>
<dbReference type="PANTHER" id="PTHR34411">
    <property type="entry name" value="DUF6748 DOMAIN-CONTAINING PROTEIN-RELATED"/>
    <property type="match status" value="1"/>
</dbReference>
<proteinExistence type="predicted"/>
<accession>Q8T2T8</accession>